<organism evidence="1">
    <name type="scientific">Myoviridae sp. ctLnO19</name>
    <dbReference type="NCBI Taxonomy" id="2825085"/>
    <lineage>
        <taxon>Viruses</taxon>
        <taxon>Duplodnaviria</taxon>
        <taxon>Heunggongvirae</taxon>
        <taxon>Uroviricota</taxon>
        <taxon>Caudoviricetes</taxon>
    </lineage>
</organism>
<protein>
    <submittedName>
        <fullName evidence="1">Uncharacterized protein</fullName>
    </submittedName>
</protein>
<sequence length="54" mass="6399">MSLLYQVLMILNIQLVQMAEYKHNIHATTLLLTKGSRVAYNPFKLETISFTWKW</sequence>
<dbReference type="EMBL" id="BK015301">
    <property type="protein sequence ID" value="DAE00233.1"/>
    <property type="molecule type" value="Genomic_DNA"/>
</dbReference>
<proteinExistence type="predicted"/>
<name>A0A8S5P1C5_9CAUD</name>
<accession>A0A8S5P1C5</accession>
<reference evidence="1" key="1">
    <citation type="journal article" date="2021" name="Proc. Natl. Acad. Sci. U.S.A.">
        <title>A Catalog of Tens of Thousands of Viruses from Human Metagenomes Reveals Hidden Associations with Chronic Diseases.</title>
        <authorList>
            <person name="Tisza M.J."/>
            <person name="Buck C.B."/>
        </authorList>
    </citation>
    <scope>NUCLEOTIDE SEQUENCE</scope>
    <source>
        <strain evidence="1">CtLnO19</strain>
    </source>
</reference>
<evidence type="ECO:0000313" key="1">
    <source>
        <dbReference type="EMBL" id="DAE00233.1"/>
    </source>
</evidence>